<proteinExistence type="predicted"/>
<evidence type="ECO:0000313" key="2">
    <source>
        <dbReference type="EMBL" id="MCY6371740.1"/>
    </source>
</evidence>
<feature type="transmembrane region" description="Helical" evidence="1">
    <location>
        <begin position="62"/>
        <end position="79"/>
    </location>
</feature>
<dbReference type="Proteomes" id="UP001079657">
    <property type="component" value="Unassembled WGS sequence"/>
</dbReference>
<protein>
    <submittedName>
        <fullName evidence="2">AzlD domain-containing protein</fullName>
    </submittedName>
</protein>
<comment type="caution">
    <text evidence="2">The sequence shown here is derived from an EMBL/GenBank/DDBJ whole genome shotgun (WGS) entry which is preliminary data.</text>
</comment>
<reference evidence="2" key="1">
    <citation type="submission" date="2022-12" db="EMBL/GenBank/DDBJ databases">
        <authorList>
            <person name="Wang J."/>
        </authorList>
    </citation>
    <scope>NUCLEOTIDE SEQUENCE</scope>
    <source>
        <strain evidence="2">HY-42-06</strain>
    </source>
</reference>
<dbReference type="Pfam" id="PF05437">
    <property type="entry name" value="AzlD"/>
    <property type="match status" value="1"/>
</dbReference>
<name>A0ABT4CRP9_9CLOT</name>
<dbReference type="EMBL" id="JAPQES010000005">
    <property type="protein sequence ID" value="MCY6371740.1"/>
    <property type="molecule type" value="Genomic_DNA"/>
</dbReference>
<gene>
    <name evidence="2" type="ORF">OXH55_13925</name>
</gene>
<accession>A0ABT4CRP9</accession>
<feature type="transmembrane region" description="Helical" evidence="1">
    <location>
        <begin position="38"/>
        <end position="56"/>
    </location>
</feature>
<evidence type="ECO:0000313" key="3">
    <source>
        <dbReference type="Proteomes" id="UP001079657"/>
    </source>
</evidence>
<dbReference type="RefSeq" id="WP_268050623.1">
    <property type="nucleotide sequence ID" value="NZ_JAPQES010000005.1"/>
</dbReference>
<sequence>MNKIMLLIIGMMLATYIPRVLPFYIVERLNFSDKVKRSLTYIPYAALGAMVIPGGFSAIDGHPLISICALGIAILLSAIKEKLFIAVTGSVLFTYICLLMI</sequence>
<organism evidence="2 3">
    <name type="scientific">Clostridium ganghwense</name>
    <dbReference type="NCBI Taxonomy" id="312089"/>
    <lineage>
        <taxon>Bacteria</taxon>
        <taxon>Bacillati</taxon>
        <taxon>Bacillota</taxon>
        <taxon>Clostridia</taxon>
        <taxon>Eubacteriales</taxon>
        <taxon>Clostridiaceae</taxon>
        <taxon>Clostridium</taxon>
    </lineage>
</organism>
<keyword evidence="1" id="KW-0472">Membrane</keyword>
<keyword evidence="1" id="KW-0812">Transmembrane</keyword>
<feature type="transmembrane region" description="Helical" evidence="1">
    <location>
        <begin position="6"/>
        <end position="26"/>
    </location>
</feature>
<keyword evidence="3" id="KW-1185">Reference proteome</keyword>
<dbReference type="InterPro" id="IPR008407">
    <property type="entry name" value="Brnchd-chn_aa_trnsp_AzlD"/>
</dbReference>
<evidence type="ECO:0000256" key="1">
    <source>
        <dbReference type="SAM" id="Phobius"/>
    </source>
</evidence>
<keyword evidence="1" id="KW-1133">Transmembrane helix</keyword>